<keyword evidence="3" id="KW-1185">Reference proteome</keyword>
<name>A0AA36ECM4_LACSI</name>
<feature type="region of interest" description="Disordered" evidence="1">
    <location>
        <begin position="1"/>
        <end position="38"/>
    </location>
</feature>
<evidence type="ECO:0000313" key="3">
    <source>
        <dbReference type="Proteomes" id="UP001177003"/>
    </source>
</evidence>
<organism evidence="2 3">
    <name type="scientific">Lactuca saligna</name>
    <name type="common">Willowleaf lettuce</name>
    <dbReference type="NCBI Taxonomy" id="75948"/>
    <lineage>
        <taxon>Eukaryota</taxon>
        <taxon>Viridiplantae</taxon>
        <taxon>Streptophyta</taxon>
        <taxon>Embryophyta</taxon>
        <taxon>Tracheophyta</taxon>
        <taxon>Spermatophyta</taxon>
        <taxon>Magnoliopsida</taxon>
        <taxon>eudicotyledons</taxon>
        <taxon>Gunneridae</taxon>
        <taxon>Pentapetalae</taxon>
        <taxon>asterids</taxon>
        <taxon>campanulids</taxon>
        <taxon>Asterales</taxon>
        <taxon>Asteraceae</taxon>
        <taxon>Cichorioideae</taxon>
        <taxon>Cichorieae</taxon>
        <taxon>Lactucinae</taxon>
        <taxon>Lactuca</taxon>
    </lineage>
</organism>
<protein>
    <submittedName>
        <fullName evidence="2">Uncharacterized protein</fullName>
    </submittedName>
</protein>
<proteinExistence type="predicted"/>
<feature type="compositionally biased region" description="Polar residues" evidence="1">
    <location>
        <begin position="1"/>
        <end position="13"/>
    </location>
</feature>
<sequence length="99" mass="11254">MTRTESGLSVSGKQKQEKGSKMPPFLPLPHMRTRPDDAMTPISYQTFISDIDTAVDSTLADDSITGFELKFLHENHRLANRCHPDQHKESKNIKLKGRF</sequence>
<evidence type="ECO:0000256" key="1">
    <source>
        <dbReference type="SAM" id="MobiDB-lite"/>
    </source>
</evidence>
<accession>A0AA36ECM4</accession>
<dbReference type="EMBL" id="OX465082">
    <property type="protein sequence ID" value="CAI9291193.1"/>
    <property type="molecule type" value="Genomic_DNA"/>
</dbReference>
<reference evidence="2" key="1">
    <citation type="submission" date="2023-04" db="EMBL/GenBank/DDBJ databases">
        <authorList>
            <person name="Vijverberg K."/>
            <person name="Xiong W."/>
            <person name="Schranz E."/>
        </authorList>
    </citation>
    <scope>NUCLEOTIDE SEQUENCE</scope>
</reference>
<gene>
    <name evidence="2" type="ORF">LSALG_LOCUS30344</name>
</gene>
<evidence type="ECO:0000313" key="2">
    <source>
        <dbReference type="EMBL" id="CAI9291193.1"/>
    </source>
</evidence>
<dbReference type="AlphaFoldDB" id="A0AA36ECM4"/>
<dbReference type="Proteomes" id="UP001177003">
    <property type="component" value="Chromosome 6"/>
</dbReference>